<keyword evidence="4 7" id="KW-0520">NAD</keyword>
<gene>
    <name evidence="7" type="primary">rex</name>
    <name evidence="9" type="ORF">IAB90_05690</name>
</gene>
<keyword evidence="3 7" id="KW-0805">Transcription regulation</keyword>
<keyword evidence="5 7" id="KW-0238">DNA-binding</keyword>
<dbReference type="InterPro" id="IPR036291">
    <property type="entry name" value="NAD(P)-bd_dom_sf"/>
</dbReference>
<dbReference type="InterPro" id="IPR036388">
    <property type="entry name" value="WH-like_DNA-bd_sf"/>
</dbReference>
<accession>A0A9D1DBJ8</accession>
<evidence type="ECO:0000256" key="1">
    <source>
        <dbReference type="ARBA" id="ARBA00022490"/>
    </source>
</evidence>
<dbReference type="Gene3D" id="1.10.10.10">
    <property type="entry name" value="Winged helix-like DNA-binding domain superfamily/Winged helix DNA-binding domain"/>
    <property type="match status" value="1"/>
</dbReference>
<dbReference type="SUPFAM" id="SSF46785">
    <property type="entry name" value="Winged helix' DNA-binding domain"/>
    <property type="match status" value="1"/>
</dbReference>
<dbReference type="InterPro" id="IPR003781">
    <property type="entry name" value="CoA-bd"/>
</dbReference>
<dbReference type="InterPro" id="IPR022876">
    <property type="entry name" value="Tscrpt_rep_Rex"/>
</dbReference>
<evidence type="ECO:0000259" key="8">
    <source>
        <dbReference type="SMART" id="SM00881"/>
    </source>
</evidence>
<comment type="similarity">
    <text evidence="7">Belongs to the transcriptional regulatory Rex family.</text>
</comment>
<evidence type="ECO:0000256" key="2">
    <source>
        <dbReference type="ARBA" id="ARBA00022491"/>
    </source>
</evidence>
<dbReference type="GO" id="GO:0045892">
    <property type="term" value="P:negative regulation of DNA-templated transcription"/>
    <property type="evidence" value="ECO:0007669"/>
    <property type="project" value="InterPro"/>
</dbReference>
<evidence type="ECO:0000313" key="10">
    <source>
        <dbReference type="Proteomes" id="UP000824179"/>
    </source>
</evidence>
<dbReference type="GO" id="GO:0051775">
    <property type="term" value="P:response to redox state"/>
    <property type="evidence" value="ECO:0007669"/>
    <property type="project" value="InterPro"/>
</dbReference>
<proteinExistence type="inferred from homology"/>
<dbReference type="InterPro" id="IPR009718">
    <property type="entry name" value="Rex_DNA-bd_C_dom"/>
</dbReference>
<comment type="function">
    <text evidence="7">Modulates transcription in response to changes in cellular NADH/NAD(+) redox state.</text>
</comment>
<comment type="subcellular location">
    <subcellularLocation>
        <location evidence="7">Cytoplasm</location>
    </subcellularLocation>
</comment>
<keyword evidence="2 7" id="KW-0678">Repressor</keyword>
<dbReference type="Proteomes" id="UP000824179">
    <property type="component" value="Unassembled WGS sequence"/>
</dbReference>
<dbReference type="GO" id="GO:0003677">
    <property type="term" value="F:DNA binding"/>
    <property type="evidence" value="ECO:0007669"/>
    <property type="project" value="UniProtKB-UniRule"/>
</dbReference>
<protein>
    <recommendedName>
        <fullName evidence="7">Redox-sensing transcriptional repressor Rex</fullName>
    </recommendedName>
</protein>
<keyword evidence="6 7" id="KW-0804">Transcription</keyword>
<dbReference type="SMART" id="SM00881">
    <property type="entry name" value="CoA_binding"/>
    <property type="match status" value="1"/>
</dbReference>
<evidence type="ECO:0000313" key="9">
    <source>
        <dbReference type="EMBL" id="HIR39858.1"/>
    </source>
</evidence>
<comment type="subunit">
    <text evidence="7">Homodimer.</text>
</comment>
<dbReference type="NCBIfam" id="NF003994">
    <property type="entry name" value="PRK05472.2-3"/>
    <property type="match status" value="1"/>
</dbReference>
<reference evidence="9" key="1">
    <citation type="submission" date="2020-10" db="EMBL/GenBank/DDBJ databases">
        <authorList>
            <person name="Gilroy R."/>
        </authorList>
    </citation>
    <scope>NUCLEOTIDE SEQUENCE</scope>
    <source>
        <strain evidence="9">ChiW25-3613</strain>
    </source>
</reference>
<dbReference type="NCBIfam" id="NF003995">
    <property type="entry name" value="PRK05472.2-4"/>
    <property type="match status" value="1"/>
</dbReference>
<organism evidence="9 10">
    <name type="scientific">Candidatus Coproplasma stercoripullorum</name>
    <dbReference type="NCBI Taxonomy" id="2840751"/>
    <lineage>
        <taxon>Bacteria</taxon>
        <taxon>Bacillati</taxon>
        <taxon>Bacillota</taxon>
        <taxon>Clostridia</taxon>
        <taxon>Eubacteriales</taxon>
        <taxon>Candidatus Coproplasma</taxon>
    </lineage>
</organism>
<dbReference type="InterPro" id="IPR036390">
    <property type="entry name" value="WH_DNA-bd_sf"/>
</dbReference>
<dbReference type="EMBL" id="DVHB01000096">
    <property type="protein sequence ID" value="HIR39858.1"/>
    <property type="molecule type" value="Genomic_DNA"/>
</dbReference>
<feature type="domain" description="CoA-binding" evidence="8">
    <location>
        <begin position="77"/>
        <end position="178"/>
    </location>
</feature>
<evidence type="ECO:0000256" key="6">
    <source>
        <dbReference type="ARBA" id="ARBA00023163"/>
    </source>
</evidence>
<comment type="caution">
    <text evidence="9">The sequence shown here is derived from an EMBL/GenBank/DDBJ whole genome shotgun (WGS) entry which is preliminary data.</text>
</comment>
<dbReference type="Pfam" id="PF06971">
    <property type="entry name" value="Put_DNA-bind_N"/>
    <property type="match status" value="1"/>
</dbReference>
<keyword evidence="1 7" id="KW-0963">Cytoplasm</keyword>
<dbReference type="GO" id="GO:0003700">
    <property type="term" value="F:DNA-binding transcription factor activity"/>
    <property type="evidence" value="ECO:0007669"/>
    <property type="project" value="UniProtKB-UniRule"/>
</dbReference>
<dbReference type="Pfam" id="PF02629">
    <property type="entry name" value="CoA_binding"/>
    <property type="match status" value="1"/>
</dbReference>
<dbReference type="Gene3D" id="3.40.50.720">
    <property type="entry name" value="NAD(P)-binding Rossmann-like Domain"/>
    <property type="match status" value="1"/>
</dbReference>
<evidence type="ECO:0000256" key="3">
    <source>
        <dbReference type="ARBA" id="ARBA00023015"/>
    </source>
</evidence>
<dbReference type="PANTHER" id="PTHR35786">
    <property type="entry name" value="REDOX-SENSING TRANSCRIPTIONAL REPRESSOR REX"/>
    <property type="match status" value="1"/>
</dbReference>
<dbReference type="SUPFAM" id="SSF51735">
    <property type="entry name" value="NAD(P)-binding Rossmann-fold domains"/>
    <property type="match status" value="1"/>
</dbReference>
<evidence type="ECO:0000256" key="4">
    <source>
        <dbReference type="ARBA" id="ARBA00023027"/>
    </source>
</evidence>
<evidence type="ECO:0000256" key="5">
    <source>
        <dbReference type="ARBA" id="ARBA00023125"/>
    </source>
</evidence>
<dbReference type="AlphaFoldDB" id="A0A9D1DBJ8"/>
<dbReference type="NCBIfam" id="NF003996">
    <property type="entry name" value="PRK05472.2-5"/>
    <property type="match status" value="1"/>
</dbReference>
<feature type="binding site" evidence="7">
    <location>
        <begin position="88"/>
        <end position="93"/>
    </location>
    <ligand>
        <name>NAD(+)</name>
        <dbReference type="ChEBI" id="CHEBI:57540"/>
    </ligand>
</feature>
<comment type="caution">
    <text evidence="7">Lacks conserved residue(s) required for the propagation of feature annotation.</text>
</comment>
<dbReference type="GO" id="GO:0005737">
    <property type="term" value="C:cytoplasm"/>
    <property type="evidence" value="ECO:0007669"/>
    <property type="project" value="UniProtKB-SubCell"/>
</dbReference>
<evidence type="ECO:0000256" key="7">
    <source>
        <dbReference type="HAMAP-Rule" id="MF_01131"/>
    </source>
</evidence>
<reference evidence="9" key="2">
    <citation type="journal article" date="2021" name="PeerJ">
        <title>Extensive microbial diversity within the chicken gut microbiome revealed by metagenomics and culture.</title>
        <authorList>
            <person name="Gilroy R."/>
            <person name="Ravi A."/>
            <person name="Getino M."/>
            <person name="Pursley I."/>
            <person name="Horton D.L."/>
            <person name="Alikhan N.F."/>
            <person name="Baker D."/>
            <person name="Gharbi K."/>
            <person name="Hall N."/>
            <person name="Watson M."/>
            <person name="Adriaenssens E.M."/>
            <person name="Foster-Nyarko E."/>
            <person name="Jarju S."/>
            <person name="Secka A."/>
            <person name="Antonio M."/>
            <person name="Oren A."/>
            <person name="Chaudhuri R.R."/>
            <person name="La Ragione R."/>
            <person name="Hildebrand F."/>
            <person name="Pallen M.J."/>
        </authorList>
    </citation>
    <scope>NUCLEOTIDE SEQUENCE</scope>
    <source>
        <strain evidence="9">ChiW25-3613</strain>
    </source>
</reference>
<dbReference type="PANTHER" id="PTHR35786:SF1">
    <property type="entry name" value="REDOX-SENSING TRANSCRIPTIONAL REPRESSOR REX 1"/>
    <property type="match status" value="1"/>
</dbReference>
<sequence>MTRDIPEISLQRLPIYLNYLKSLPEGDKYISSGAIAAALGMGEVLVRKDLAYTSSSGRPKVGYVRAELISAIEEYLGCNKKKNAVLVGVGGLGSALLSYGGFSKYGIDIVEAFDSDPEKIGTTVGGKAVRGDDELASAVNNYGALLAIVAVPAVAAQQVCDCLAASGVKGILNFAPVQLKAPESVVVRNIDVAASLAILASLL</sequence>
<dbReference type="HAMAP" id="MF_01131">
    <property type="entry name" value="Rex"/>
    <property type="match status" value="1"/>
</dbReference>
<name>A0A9D1DBJ8_9FIRM</name>